<evidence type="ECO:0000313" key="9">
    <source>
        <dbReference type="EMBL" id="BBG97322.1"/>
    </source>
</evidence>
<dbReference type="SMART" id="SM00380">
    <property type="entry name" value="AP2"/>
    <property type="match status" value="1"/>
</dbReference>
<dbReference type="GO" id="GO:0005634">
    <property type="term" value="C:nucleus"/>
    <property type="evidence" value="ECO:0007669"/>
    <property type="project" value="UniProtKB-SubCell"/>
</dbReference>
<proteinExistence type="inferred from homology"/>
<evidence type="ECO:0000256" key="1">
    <source>
        <dbReference type="ARBA" id="ARBA00004123"/>
    </source>
</evidence>
<accession>A0A4Y1QZR1</accession>
<dbReference type="InterPro" id="IPR044808">
    <property type="entry name" value="ERF_plant"/>
</dbReference>
<dbReference type="Pfam" id="PF00847">
    <property type="entry name" value="AP2"/>
    <property type="match status" value="1"/>
</dbReference>
<keyword evidence="5" id="KW-0539">Nucleus</keyword>
<evidence type="ECO:0000256" key="4">
    <source>
        <dbReference type="ARBA" id="ARBA00023163"/>
    </source>
</evidence>
<dbReference type="EMBL" id="AP019298">
    <property type="protein sequence ID" value="BBG97322.1"/>
    <property type="molecule type" value="Genomic_DNA"/>
</dbReference>
<dbReference type="AlphaFoldDB" id="A0A4Y1QZR1"/>
<keyword evidence="4" id="KW-0804">Transcription</keyword>
<evidence type="ECO:0000256" key="2">
    <source>
        <dbReference type="ARBA" id="ARBA00023015"/>
    </source>
</evidence>
<comment type="subcellular location">
    <subcellularLocation>
        <location evidence="1">Nucleus</location>
    </subcellularLocation>
</comment>
<protein>
    <submittedName>
        <fullName evidence="9">Ethylene-responsive element binding factor 13</fullName>
    </submittedName>
</protein>
<evidence type="ECO:0000256" key="7">
    <source>
        <dbReference type="SAM" id="MobiDB-lite"/>
    </source>
</evidence>
<dbReference type="Gene3D" id="3.30.730.10">
    <property type="entry name" value="AP2/ERF domain"/>
    <property type="match status" value="1"/>
</dbReference>
<sequence length="242" mass="26734">MLGDEKSSLESDFDLLDTIHQHLLDDNYFHGTLMASLFPNIPPAVEDLGKLSIVVPGESSESSTWSPPNQNGVAEPAPATWADTTEREAKLPGVRQRPWGKYAAEIRDPTKNGARMWLGTYETAEDAALAYDRAAFKIRGSKALLNFPHLIGSDDDACDRARVTSTRRYRESCDSLAFSSDGGSPKRRRSSGVGSMTWTKEPSHEPNCPWIRPGEDEDHAVGFISKELAELTSSSKVLRWKP</sequence>
<evidence type="ECO:0000259" key="8">
    <source>
        <dbReference type="PROSITE" id="PS51032"/>
    </source>
</evidence>
<dbReference type="PANTHER" id="PTHR31190:SF476">
    <property type="entry name" value="ETHYLENE-RESPONSIVE TRANSCRIPTION FACTOR 1"/>
    <property type="match status" value="1"/>
</dbReference>
<dbReference type="PRINTS" id="PR00367">
    <property type="entry name" value="ETHRSPELEMNT"/>
</dbReference>
<feature type="compositionally biased region" description="Polar residues" evidence="7">
    <location>
        <begin position="59"/>
        <end position="72"/>
    </location>
</feature>
<dbReference type="GO" id="GO:0009873">
    <property type="term" value="P:ethylene-activated signaling pathway"/>
    <property type="evidence" value="ECO:0007669"/>
    <property type="project" value="InterPro"/>
</dbReference>
<comment type="similarity">
    <text evidence="6">Belongs to the AP2/ERF transcription factor family. ERF subfamily.</text>
</comment>
<dbReference type="GO" id="GO:0003677">
    <property type="term" value="F:DNA binding"/>
    <property type="evidence" value="ECO:0007669"/>
    <property type="project" value="UniProtKB-KW"/>
</dbReference>
<dbReference type="FunFam" id="3.30.730.10:FF:000001">
    <property type="entry name" value="Ethylene-responsive transcription factor 2"/>
    <property type="match status" value="1"/>
</dbReference>
<feature type="region of interest" description="Disordered" evidence="7">
    <location>
        <begin position="176"/>
        <end position="214"/>
    </location>
</feature>
<evidence type="ECO:0000256" key="6">
    <source>
        <dbReference type="ARBA" id="ARBA00024343"/>
    </source>
</evidence>
<organism evidence="9">
    <name type="scientific">Prunus dulcis</name>
    <name type="common">Almond</name>
    <name type="synonym">Amygdalus dulcis</name>
    <dbReference type="NCBI Taxonomy" id="3755"/>
    <lineage>
        <taxon>Eukaryota</taxon>
        <taxon>Viridiplantae</taxon>
        <taxon>Streptophyta</taxon>
        <taxon>Embryophyta</taxon>
        <taxon>Tracheophyta</taxon>
        <taxon>Spermatophyta</taxon>
        <taxon>Magnoliopsida</taxon>
        <taxon>eudicotyledons</taxon>
        <taxon>Gunneridae</taxon>
        <taxon>Pentapetalae</taxon>
        <taxon>rosids</taxon>
        <taxon>fabids</taxon>
        <taxon>Rosales</taxon>
        <taxon>Rosaceae</taxon>
        <taxon>Amygdaloideae</taxon>
        <taxon>Amygdaleae</taxon>
        <taxon>Prunus</taxon>
    </lineage>
</organism>
<dbReference type="InterPro" id="IPR016177">
    <property type="entry name" value="DNA-bd_dom_sf"/>
</dbReference>
<dbReference type="GO" id="GO:0003700">
    <property type="term" value="F:DNA-binding transcription factor activity"/>
    <property type="evidence" value="ECO:0007669"/>
    <property type="project" value="InterPro"/>
</dbReference>
<gene>
    <name evidence="9" type="ORF">Prudu_006406</name>
</gene>
<dbReference type="CDD" id="cd00018">
    <property type="entry name" value="AP2"/>
    <property type="match status" value="1"/>
</dbReference>
<keyword evidence="2" id="KW-0805">Transcription regulation</keyword>
<dbReference type="PANTHER" id="PTHR31190">
    <property type="entry name" value="DNA-BINDING DOMAIN"/>
    <property type="match status" value="1"/>
</dbReference>
<reference evidence="9" key="1">
    <citation type="journal article" date="2019" name="Science">
        <title>Mutation of a bHLH transcription factor allowed almond domestication.</title>
        <authorList>
            <person name="Sanchez-Perez R."/>
            <person name="Pavan S."/>
            <person name="Mazzeo R."/>
            <person name="Moldovan C."/>
            <person name="Aiese Cigliano R."/>
            <person name="Del Cueto J."/>
            <person name="Ricciardi F."/>
            <person name="Lotti C."/>
            <person name="Ricciardi L."/>
            <person name="Dicenta F."/>
            <person name="Lopez-Marques R.L."/>
            <person name="Lindberg Moller B."/>
        </authorList>
    </citation>
    <scope>NUCLEOTIDE SEQUENCE</scope>
</reference>
<dbReference type="SUPFAM" id="SSF54171">
    <property type="entry name" value="DNA-binding domain"/>
    <property type="match status" value="1"/>
</dbReference>
<name>A0A4Y1QZR1_PRUDU</name>
<dbReference type="InterPro" id="IPR001471">
    <property type="entry name" value="AP2/ERF_dom"/>
</dbReference>
<feature type="domain" description="AP2/ERF" evidence="8">
    <location>
        <begin position="90"/>
        <end position="148"/>
    </location>
</feature>
<evidence type="ECO:0000256" key="3">
    <source>
        <dbReference type="ARBA" id="ARBA00023125"/>
    </source>
</evidence>
<feature type="region of interest" description="Disordered" evidence="7">
    <location>
        <begin position="58"/>
        <end position="77"/>
    </location>
</feature>
<dbReference type="InterPro" id="IPR036955">
    <property type="entry name" value="AP2/ERF_dom_sf"/>
</dbReference>
<dbReference type="PROSITE" id="PS51032">
    <property type="entry name" value="AP2_ERF"/>
    <property type="match status" value="1"/>
</dbReference>
<evidence type="ECO:0000256" key="5">
    <source>
        <dbReference type="ARBA" id="ARBA00023242"/>
    </source>
</evidence>
<keyword evidence="3" id="KW-0238">DNA-binding</keyword>